<dbReference type="Proteomes" id="UP001302745">
    <property type="component" value="Unassembled WGS sequence"/>
</dbReference>
<reference evidence="2" key="2">
    <citation type="submission" date="2023-05" db="EMBL/GenBank/DDBJ databases">
        <authorList>
            <consortium name="Lawrence Berkeley National Laboratory"/>
            <person name="Steindorff A."/>
            <person name="Hensen N."/>
            <person name="Bonometti L."/>
            <person name="Westerberg I."/>
            <person name="Brannstrom I.O."/>
            <person name="Guillou S."/>
            <person name="Cros-Aarteil S."/>
            <person name="Calhoun S."/>
            <person name="Haridas S."/>
            <person name="Kuo A."/>
            <person name="Mondo S."/>
            <person name="Pangilinan J."/>
            <person name="Riley R."/>
            <person name="Labutti K."/>
            <person name="Andreopoulos B."/>
            <person name="Lipzen A."/>
            <person name="Chen C."/>
            <person name="Yanf M."/>
            <person name="Daum C."/>
            <person name="Ng V."/>
            <person name="Clum A."/>
            <person name="Ohm R."/>
            <person name="Martin F."/>
            <person name="Silar P."/>
            <person name="Natvig D."/>
            <person name="Lalanne C."/>
            <person name="Gautier V."/>
            <person name="Ament-Velasquez S.L."/>
            <person name="Kruys A."/>
            <person name="Hutchinson M.I."/>
            <person name="Powell A.J."/>
            <person name="Barry K."/>
            <person name="Miller A.N."/>
            <person name="Grigoriev I.V."/>
            <person name="Debuchy R."/>
            <person name="Gladieux P."/>
            <person name="Thoren M.H."/>
            <person name="Johannesson H."/>
        </authorList>
    </citation>
    <scope>NUCLEOTIDE SEQUENCE</scope>
    <source>
        <strain evidence="2">CBS 538.74</strain>
    </source>
</reference>
<comment type="caution">
    <text evidence="2">The sequence shown here is derived from an EMBL/GenBank/DDBJ whole genome shotgun (WGS) entry which is preliminary data.</text>
</comment>
<dbReference type="EMBL" id="MU857118">
    <property type="protein sequence ID" value="KAK4149849.1"/>
    <property type="molecule type" value="Genomic_DNA"/>
</dbReference>
<evidence type="ECO:0000313" key="2">
    <source>
        <dbReference type="EMBL" id="KAK4149849.1"/>
    </source>
</evidence>
<accession>A0AAN6VEG3</accession>
<gene>
    <name evidence="2" type="ORF">C8A00DRAFT_18516</name>
</gene>
<feature type="chain" id="PRO_5042853059" evidence="1">
    <location>
        <begin position="22"/>
        <end position="189"/>
    </location>
</feature>
<evidence type="ECO:0000313" key="3">
    <source>
        <dbReference type="Proteomes" id="UP001302745"/>
    </source>
</evidence>
<keyword evidence="1" id="KW-0732">Signal</keyword>
<keyword evidence="3" id="KW-1185">Reference proteome</keyword>
<evidence type="ECO:0000256" key="1">
    <source>
        <dbReference type="SAM" id="SignalP"/>
    </source>
</evidence>
<protein>
    <submittedName>
        <fullName evidence="2">Uncharacterized protein</fullName>
    </submittedName>
</protein>
<sequence>MRGISIIAAAVLVFNIQVSVSIPLASSPPDIGQPCGQSLGDCAGTLTCIPVSTNCTQWVNSWSEGCPGTCRDIDISQVQIYTIFGGWGFMDDCDERREYCTADPRHVDNCGPSCDGFGICWPFAEVCGGETGMACPEGKACFGGDHRDAQGGMCLPLRFGSDYYEKSGLEEVFRTDQDGFDYGERSGHH</sequence>
<name>A0AAN6VEG3_9PEZI</name>
<feature type="signal peptide" evidence="1">
    <location>
        <begin position="1"/>
        <end position="21"/>
    </location>
</feature>
<proteinExistence type="predicted"/>
<reference evidence="2" key="1">
    <citation type="journal article" date="2023" name="Mol. Phylogenet. Evol.">
        <title>Genome-scale phylogeny and comparative genomics of the fungal order Sordariales.</title>
        <authorList>
            <person name="Hensen N."/>
            <person name="Bonometti L."/>
            <person name="Westerberg I."/>
            <person name="Brannstrom I.O."/>
            <person name="Guillou S."/>
            <person name="Cros-Aarteil S."/>
            <person name="Calhoun S."/>
            <person name="Haridas S."/>
            <person name="Kuo A."/>
            <person name="Mondo S."/>
            <person name="Pangilinan J."/>
            <person name="Riley R."/>
            <person name="LaButti K."/>
            <person name="Andreopoulos B."/>
            <person name="Lipzen A."/>
            <person name="Chen C."/>
            <person name="Yan M."/>
            <person name="Daum C."/>
            <person name="Ng V."/>
            <person name="Clum A."/>
            <person name="Steindorff A."/>
            <person name="Ohm R.A."/>
            <person name="Martin F."/>
            <person name="Silar P."/>
            <person name="Natvig D.O."/>
            <person name="Lalanne C."/>
            <person name="Gautier V."/>
            <person name="Ament-Velasquez S.L."/>
            <person name="Kruys A."/>
            <person name="Hutchinson M.I."/>
            <person name="Powell A.J."/>
            <person name="Barry K."/>
            <person name="Miller A.N."/>
            <person name="Grigoriev I.V."/>
            <person name="Debuchy R."/>
            <person name="Gladieux P."/>
            <person name="Hiltunen Thoren M."/>
            <person name="Johannesson H."/>
        </authorList>
    </citation>
    <scope>NUCLEOTIDE SEQUENCE</scope>
    <source>
        <strain evidence="2">CBS 538.74</strain>
    </source>
</reference>
<organism evidence="2 3">
    <name type="scientific">Chaetomidium leptoderma</name>
    <dbReference type="NCBI Taxonomy" id="669021"/>
    <lineage>
        <taxon>Eukaryota</taxon>
        <taxon>Fungi</taxon>
        <taxon>Dikarya</taxon>
        <taxon>Ascomycota</taxon>
        <taxon>Pezizomycotina</taxon>
        <taxon>Sordariomycetes</taxon>
        <taxon>Sordariomycetidae</taxon>
        <taxon>Sordariales</taxon>
        <taxon>Chaetomiaceae</taxon>
        <taxon>Chaetomidium</taxon>
    </lineage>
</organism>
<dbReference type="AlphaFoldDB" id="A0AAN6VEG3"/>